<sequence length="569" mass="62478">MSTASSLVSPLLSNDVVDGAVDYKNRPVNRSSSGGWRSAGFIIGVEVAERFAYYGISLNLITYLTGELGQSTATAAANVNAWSGAAMLTPLLGAFIADSYLGRYRTIIVASFLYVLGLGFLTLSAVFPFSSTNCESATNSLSCPPPLFQVILFFSSLYLVALAQGGHKPCVQAFGADQFDAGDLEERKAKSSFFNWWYFGLCSGTLAALTILSYIQDNLSWGLGFGIPCIAMSMALVVYLLGTMSYRFSINSDEKSPFMRIGKVFIIATRNRRLTSSAVSVNEEARGILPDQGSQQFSFLNKALISPDSLKEDEKVCSIPEVEQAKAILRLAPVWASCLVFGIVFAQSPTLFTKQGVTMNRSIGSNFQIPPAALQSCIYLPVLLFIPIYDRVLVPIARVLTRRPSGITMLQRIGVGLLFSVFSMLSAALVEIKRLRTAQDYGLVDTPDVYIPMSIWWLVPQYVLLGLADVFAMVGLQEFFYDQVPSELKSLGLALYLSIFGVGSFLSSFLISAIQKVSSENGRDGWFADNLNRAHLDYFYWLLSGLSALALVLYLYFARSYIYNRQHTL</sequence>
<dbReference type="FunFam" id="1.20.1250.20:FF:000147">
    <property type="entry name" value="Protein NRT1/ PTR family 5.10"/>
    <property type="match status" value="1"/>
</dbReference>
<evidence type="ECO:0000313" key="9">
    <source>
        <dbReference type="EMBL" id="WOG84552.1"/>
    </source>
</evidence>
<keyword evidence="6" id="KW-1133">Transmembrane helix</keyword>
<keyword evidence="7" id="KW-0472">Membrane</keyword>
<evidence type="ECO:0000256" key="6">
    <source>
        <dbReference type="ARBA" id="ARBA00022989"/>
    </source>
</evidence>
<dbReference type="InterPro" id="IPR018456">
    <property type="entry name" value="PTR2_symporter_CS"/>
</dbReference>
<dbReference type="GO" id="GO:0009705">
    <property type="term" value="C:plant-type vacuole membrane"/>
    <property type="evidence" value="ECO:0007669"/>
    <property type="project" value="UniProtKB-ARBA"/>
</dbReference>
<dbReference type="GO" id="GO:0042937">
    <property type="term" value="F:tripeptide transmembrane transporter activity"/>
    <property type="evidence" value="ECO:0007669"/>
    <property type="project" value="InterPro"/>
</dbReference>
<accession>A0A166I8T3</accession>
<comment type="subcellular location">
    <subcellularLocation>
        <location evidence="1">Membrane</location>
        <topology evidence="1">Multi-pass membrane protein</topology>
    </subcellularLocation>
</comment>
<dbReference type="Pfam" id="PF00854">
    <property type="entry name" value="PTR2"/>
    <property type="match status" value="1"/>
</dbReference>
<comment type="similarity">
    <text evidence="8">Belongs to the major facilitator superfamily. Phosphate:H(+) symporter (TC 2.A.1.9) family.</text>
</comment>
<evidence type="ECO:0000256" key="2">
    <source>
        <dbReference type="ARBA" id="ARBA00005982"/>
    </source>
</evidence>
<dbReference type="EMBL" id="CP093343">
    <property type="protein sequence ID" value="WOG84552.1"/>
    <property type="molecule type" value="Genomic_DNA"/>
</dbReference>
<dbReference type="Gene3D" id="1.20.1250.20">
    <property type="entry name" value="MFS general substrate transporter like domains"/>
    <property type="match status" value="1"/>
</dbReference>
<evidence type="ECO:0000256" key="8">
    <source>
        <dbReference type="ARBA" id="ARBA00044504"/>
    </source>
</evidence>
<reference evidence="9" key="1">
    <citation type="journal article" date="2016" name="Nat. Genet.">
        <title>A high-quality carrot genome assembly provides new insights into carotenoid accumulation and asterid genome evolution.</title>
        <authorList>
            <person name="Iorizzo M."/>
            <person name="Ellison S."/>
            <person name="Senalik D."/>
            <person name="Zeng P."/>
            <person name="Satapoomin P."/>
            <person name="Huang J."/>
            <person name="Bowman M."/>
            <person name="Iovene M."/>
            <person name="Sanseverino W."/>
            <person name="Cavagnaro P."/>
            <person name="Yildiz M."/>
            <person name="Macko-Podgorni A."/>
            <person name="Moranska E."/>
            <person name="Grzebelus E."/>
            <person name="Grzebelus D."/>
            <person name="Ashrafi H."/>
            <person name="Zheng Z."/>
            <person name="Cheng S."/>
            <person name="Spooner D."/>
            <person name="Van Deynze A."/>
            <person name="Simon P."/>
        </authorList>
    </citation>
    <scope>NUCLEOTIDE SEQUENCE</scope>
    <source>
        <tissue evidence="9">Leaf</tissue>
    </source>
</reference>
<dbReference type="OMA" id="PWIANQF"/>
<evidence type="ECO:0000313" key="10">
    <source>
        <dbReference type="Proteomes" id="UP000077755"/>
    </source>
</evidence>
<dbReference type="SUPFAM" id="SSF103473">
    <property type="entry name" value="MFS general substrate transporter"/>
    <property type="match status" value="1"/>
</dbReference>
<evidence type="ECO:0000256" key="5">
    <source>
        <dbReference type="ARBA" id="ARBA00022692"/>
    </source>
</evidence>
<dbReference type="InterPro" id="IPR000109">
    <property type="entry name" value="POT_fam"/>
</dbReference>
<keyword evidence="3" id="KW-0813">Transport</keyword>
<dbReference type="GO" id="GO:0080054">
    <property type="term" value="F:low-affinity nitrate transmembrane transporter activity"/>
    <property type="evidence" value="ECO:0007669"/>
    <property type="project" value="UniProtKB-ARBA"/>
</dbReference>
<dbReference type="InterPro" id="IPR036259">
    <property type="entry name" value="MFS_trans_sf"/>
</dbReference>
<dbReference type="GO" id="GO:0071916">
    <property type="term" value="F:dipeptide transmembrane transporter activity"/>
    <property type="evidence" value="ECO:0007669"/>
    <property type="project" value="InterPro"/>
</dbReference>
<evidence type="ECO:0000256" key="4">
    <source>
        <dbReference type="ARBA" id="ARBA00022553"/>
    </source>
</evidence>
<gene>
    <name evidence="9" type="ORF">DCAR_0103736</name>
</gene>
<organism evidence="9 10">
    <name type="scientific">Daucus carota subsp. sativus</name>
    <name type="common">Carrot</name>
    <dbReference type="NCBI Taxonomy" id="79200"/>
    <lineage>
        <taxon>Eukaryota</taxon>
        <taxon>Viridiplantae</taxon>
        <taxon>Streptophyta</taxon>
        <taxon>Embryophyta</taxon>
        <taxon>Tracheophyta</taxon>
        <taxon>Spermatophyta</taxon>
        <taxon>Magnoliopsida</taxon>
        <taxon>eudicotyledons</taxon>
        <taxon>Gunneridae</taxon>
        <taxon>Pentapetalae</taxon>
        <taxon>asterids</taxon>
        <taxon>campanulids</taxon>
        <taxon>Apiales</taxon>
        <taxon>Apiaceae</taxon>
        <taxon>Apioideae</taxon>
        <taxon>Scandiceae</taxon>
        <taxon>Daucinae</taxon>
        <taxon>Daucus</taxon>
        <taxon>Daucus sect. Daucus</taxon>
    </lineage>
</organism>
<dbReference type="KEGG" id="dcr:108201729"/>
<comment type="similarity">
    <text evidence="2">Belongs to the major facilitator superfamily. Proton-dependent oligopeptide transporter (POT/PTR) (TC 2.A.17) family.</text>
</comment>
<dbReference type="OrthoDB" id="8904098at2759"/>
<dbReference type="Proteomes" id="UP000077755">
    <property type="component" value="Chromosome 1"/>
</dbReference>
<dbReference type="PANTHER" id="PTHR11654">
    <property type="entry name" value="OLIGOPEPTIDE TRANSPORTER-RELATED"/>
    <property type="match status" value="1"/>
</dbReference>
<name>A0A166I8T3_DAUCS</name>
<keyword evidence="4" id="KW-0597">Phosphoprotein</keyword>
<dbReference type="CDD" id="cd17417">
    <property type="entry name" value="MFS_NPF5"/>
    <property type="match status" value="1"/>
</dbReference>
<evidence type="ECO:0000256" key="3">
    <source>
        <dbReference type="ARBA" id="ARBA00022448"/>
    </source>
</evidence>
<dbReference type="PROSITE" id="PS01022">
    <property type="entry name" value="PTR2_1"/>
    <property type="match status" value="1"/>
</dbReference>
<keyword evidence="10" id="KW-1185">Reference proteome</keyword>
<protein>
    <submittedName>
        <fullName evidence="9">Uncharacterized protein</fullName>
    </submittedName>
</protein>
<dbReference type="AlphaFoldDB" id="A0A166I8T3"/>
<proteinExistence type="inferred from homology"/>
<reference evidence="9" key="2">
    <citation type="submission" date="2022-03" db="EMBL/GenBank/DDBJ databases">
        <title>Draft title - Genomic analysis of global carrot germplasm unveils the trajectory of domestication and the origin of high carotenoid orange carrot.</title>
        <authorList>
            <person name="Iorizzo M."/>
            <person name="Ellison S."/>
            <person name="Senalik D."/>
            <person name="Macko-Podgorni A."/>
            <person name="Grzebelus D."/>
            <person name="Bostan H."/>
            <person name="Rolling W."/>
            <person name="Curaba J."/>
            <person name="Simon P."/>
        </authorList>
    </citation>
    <scope>NUCLEOTIDE SEQUENCE</scope>
    <source>
        <tissue evidence="9">Leaf</tissue>
    </source>
</reference>
<dbReference type="Gramene" id="KZN10872">
    <property type="protein sequence ID" value="KZN10872"/>
    <property type="gene ID" value="DCAR_003528"/>
</dbReference>
<evidence type="ECO:0000256" key="1">
    <source>
        <dbReference type="ARBA" id="ARBA00004141"/>
    </source>
</evidence>
<evidence type="ECO:0000256" key="7">
    <source>
        <dbReference type="ARBA" id="ARBA00023136"/>
    </source>
</evidence>
<keyword evidence="5" id="KW-0812">Transmembrane</keyword>
<dbReference type="InterPro" id="IPR044739">
    <property type="entry name" value="NRT1/PTR"/>
</dbReference>